<reference evidence="3" key="1">
    <citation type="journal article" date="2023" name="Mol. Phylogenet. Evol.">
        <title>Genome-scale phylogeny and comparative genomics of the fungal order Sordariales.</title>
        <authorList>
            <person name="Hensen N."/>
            <person name="Bonometti L."/>
            <person name="Westerberg I."/>
            <person name="Brannstrom I.O."/>
            <person name="Guillou S."/>
            <person name="Cros-Aarteil S."/>
            <person name="Calhoun S."/>
            <person name="Haridas S."/>
            <person name="Kuo A."/>
            <person name="Mondo S."/>
            <person name="Pangilinan J."/>
            <person name="Riley R."/>
            <person name="LaButti K."/>
            <person name="Andreopoulos B."/>
            <person name="Lipzen A."/>
            <person name="Chen C."/>
            <person name="Yan M."/>
            <person name="Daum C."/>
            <person name="Ng V."/>
            <person name="Clum A."/>
            <person name="Steindorff A."/>
            <person name="Ohm R.A."/>
            <person name="Martin F."/>
            <person name="Silar P."/>
            <person name="Natvig D.O."/>
            <person name="Lalanne C."/>
            <person name="Gautier V."/>
            <person name="Ament-Velasquez S.L."/>
            <person name="Kruys A."/>
            <person name="Hutchinson M.I."/>
            <person name="Powell A.J."/>
            <person name="Barry K."/>
            <person name="Miller A.N."/>
            <person name="Grigoriev I.V."/>
            <person name="Debuchy R."/>
            <person name="Gladieux P."/>
            <person name="Hiltunen Thoren M."/>
            <person name="Johannesson H."/>
        </authorList>
    </citation>
    <scope>NUCLEOTIDE SEQUENCE</scope>
    <source>
        <strain evidence="3">CBS 232.78</strain>
    </source>
</reference>
<feature type="transmembrane region" description="Helical" evidence="2">
    <location>
        <begin position="602"/>
        <end position="623"/>
    </location>
</feature>
<reference evidence="3" key="2">
    <citation type="submission" date="2023-06" db="EMBL/GenBank/DDBJ databases">
        <authorList>
            <consortium name="Lawrence Berkeley National Laboratory"/>
            <person name="Haridas S."/>
            <person name="Hensen N."/>
            <person name="Bonometti L."/>
            <person name="Westerberg I."/>
            <person name="Brannstrom I.O."/>
            <person name="Guillou S."/>
            <person name="Cros-Aarteil S."/>
            <person name="Calhoun S."/>
            <person name="Kuo A."/>
            <person name="Mondo S."/>
            <person name="Pangilinan J."/>
            <person name="Riley R."/>
            <person name="LaButti K."/>
            <person name="Andreopoulos B."/>
            <person name="Lipzen A."/>
            <person name="Chen C."/>
            <person name="Yanf M."/>
            <person name="Daum C."/>
            <person name="Ng V."/>
            <person name="Clum A."/>
            <person name="Steindorff A."/>
            <person name="Ohm R."/>
            <person name="Martin F."/>
            <person name="Silar P."/>
            <person name="Natvig D."/>
            <person name="Lalanne C."/>
            <person name="Gautier V."/>
            <person name="Ament-velasquez S.L."/>
            <person name="Kruys A."/>
            <person name="Hutchinson M.I."/>
            <person name="Powell A.J."/>
            <person name="Barry K."/>
            <person name="Miller A.N."/>
            <person name="Grigoriev I.V."/>
            <person name="Debuchy R."/>
            <person name="Gladieux P."/>
            <person name="Thoren M.H."/>
            <person name="Johannesson H."/>
        </authorList>
    </citation>
    <scope>NUCLEOTIDE SEQUENCE</scope>
    <source>
        <strain evidence="3">CBS 232.78</strain>
    </source>
</reference>
<organism evidence="3 4">
    <name type="scientific">Podospora didyma</name>
    <dbReference type="NCBI Taxonomy" id="330526"/>
    <lineage>
        <taxon>Eukaryota</taxon>
        <taxon>Fungi</taxon>
        <taxon>Dikarya</taxon>
        <taxon>Ascomycota</taxon>
        <taxon>Pezizomycotina</taxon>
        <taxon>Sordariomycetes</taxon>
        <taxon>Sordariomycetidae</taxon>
        <taxon>Sordariales</taxon>
        <taxon>Podosporaceae</taxon>
        <taxon>Podospora</taxon>
    </lineage>
</organism>
<keyword evidence="2" id="KW-0472">Membrane</keyword>
<protein>
    <submittedName>
        <fullName evidence="3">Uncharacterized protein</fullName>
    </submittedName>
</protein>
<evidence type="ECO:0000313" key="4">
    <source>
        <dbReference type="Proteomes" id="UP001285441"/>
    </source>
</evidence>
<keyword evidence="2" id="KW-1133">Transmembrane helix</keyword>
<dbReference type="Gene3D" id="1.20.1170.10">
    <property type="match status" value="1"/>
</dbReference>
<keyword evidence="2" id="KW-0812">Transmembrane</keyword>
<name>A0AAE0U1Q4_9PEZI</name>
<gene>
    <name evidence="3" type="ORF">B0H63DRAFT_392697</name>
</gene>
<proteinExistence type="predicted"/>
<dbReference type="SUPFAM" id="SSF58100">
    <property type="entry name" value="Bacterial hemolysins"/>
    <property type="match status" value="1"/>
</dbReference>
<sequence>MESISYSIATADRLKHFIHAEVKATGNKVSSDKEARASKAAKAKAKTQAIAALQTTLSLVDSTLASLRSVDKPKPSKITNGTIAAASAQAQEARGAVAATAAAAAVASDASPTLPDSAKSLLTSMSADSKSGLGSQTQSLQDMAKAIQPIITSFNDVLTKPYLDKYSATLNTVPVIGLKNNQIMYLATVSSVTSPTGTKEEWTYFSALPDGITADPSTAAVHFFPYKGDFCLSVGTAVWRKRHRTGDDPTLQQAVGNWPKMYVDEWQKISDTAFPAADLRDVVPFAVLSADRTQIDFHLAILAQDSTISVLANDDIYPANQWTPLTYQQQNGDPATLPVWNRLAYWNNSIVALDDHNNTWTLQPSFQTNTYTIGDQATIQPTTEFTATDIGPVAAHADGFLYKRIVSDPPSDGSDPQLEWTKWVAQDGVTNLGVAAPGVLLDLQTLTRTLKARYIDAQTAVYPVVNRINAFAVTHNTYLDQLLAAAADYNSNPGDPAKQAAAIQAGKGFVTHAKLWAKVLNTSVNNTYSTVTIMTQQLHDVKNQLEVQLQLLRDKLVGLQSTLASQEETMSKLKAAFWGAVAAMFLGMALGVIALGSGVGTWALVGAGALFLAGFAAMIALGVKMGDLAAEISDTNSKIQVTETAITQLSSVVQNFTDLDSLYGTLNMFWGRMGSDTASLQTMDDVTAELLAIDLFDDTSSIVAAQSNTNELGQAALLYLDTLHKQGIMLPTAALNGDIAETLSFDSHVANAQAALSNGDVSQYEGHMDKAFSASLATVTTSAEGNMYMGLWYDIPRISSAAALIQPQPTTSVLLSTDPSTLTGQAAIGNRVNVATPVVVAMLKSTSAMSATVQDLCSQYSALTAKGDSDAVAKLKDTLLQKAMDDCTSAQKFAAQANNAFVDVNHACQEYTNGLEAQANGLAADGRAAEASADEQKNDISIPWYVYMGGAVAVIAYTETKKKEINDDLHNKLDQINGAIAQLKDQEKSGATLNGHSLTWTDMVTAVSGCLGGVFSILTAVSGQVLENPAMYETLLDVEWAAIQKNTTEVLNILASRGVNVSSPVQPVQSLVVVNGAISDTNTTEKIVNALSAPVTLASNISAQAKQAQDFLAQTQALLDQPHLGSIVSYWDDANRTTKTSLLDVVTGLRREYVDAMAAQFPVIDALHAASVLQESRAGSVANGKLSLDGLVRSSLRSSTATALSATDAAGKFSRAVAGYDSALAQITAHLEDVKQKLSDAQYGKEVEGGIADLVAQTSASSQWLLTSQGVSAPIVTALKTAQTVGLNAHATAAAVGLAIDPTAGDKLLGALQSVKRFLETANDALVNTVQPLLKDLADLAGAVETAVREIVAALAAIKGGVRDANFSDEDVKQIGGSWVAVADASLEWMGVVNAQGIAPSL</sequence>
<feature type="transmembrane region" description="Helical" evidence="2">
    <location>
        <begin position="575"/>
        <end position="595"/>
    </location>
</feature>
<dbReference type="EMBL" id="JAULSW010000003">
    <property type="protein sequence ID" value="KAK3387370.1"/>
    <property type="molecule type" value="Genomic_DNA"/>
</dbReference>
<accession>A0AAE0U1Q4</accession>
<keyword evidence="1" id="KW-0175">Coiled coil</keyword>
<evidence type="ECO:0000313" key="3">
    <source>
        <dbReference type="EMBL" id="KAK3387370.1"/>
    </source>
</evidence>
<comment type="caution">
    <text evidence="3">The sequence shown here is derived from an EMBL/GenBank/DDBJ whole genome shotgun (WGS) entry which is preliminary data.</text>
</comment>
<evidence type="ECO:0000256" key="1">
    <source>
        <dbReference type="SAM" id="Coils"/>
    </source>
</evidence>
<feature type="coiled-coil region" evidence="1">
    <location>
        <begin position="535"/>
        <end position="576"/>
    </location>
</feature>
<evidence type="ECO:0000256" key="2">
    <source>
        <dbReference type="SAM" id="Phobius"/>
    </source>
</evidence>
<dbReference type="Proteomes" id="UP001285441">
    <property type="component" value="Unassembled WGS sequence"/>
</dbReference>
<keyword evidence="4" id="KW-1185">Reference proteome</keyword>